<dbReference type="InterPro" id="IPR013783">
    <property type="entry name" value="Ig-like_fold"/>
</dbReference>
<dbReference type="PANTHER" id="PTHR45080">
    <property type="entry name" value="CONTACTIN 5"/>
    <property type="match status" value="1"/>
</dbReference>
<gene>
    <name evidence="5" type="ORF">PEVE_00031516</name>
</gene>
<evidence type="ECO:0000256" key="1">
    <source>
        <dbReference type="ARBA" id="ARBA00022729"/>
    </source>
</evidence>
<dbReference type="Gene3D" id="2.60.40.10">
    <property type="entry name" value="Immunoglobulins"/>
    <property type="match status" value="4"/>
</dbReference>
<feature type="domain" description="Ig-like" evidence="4">
    <location>
        <begin position="32"/>
        <end position="137"/>
    </location>
</feature>
<proteinExistence type="predicted"/>
<sequence length="428" mass="46995">MLLLISLAFFYFRNAETACVPMEEQQKVPTAPSLTINTLEFPDDHVLLVGYSVTIVCTSNASKENYGIPSFGQPYWIHFYFNDNPFKIKECGGRTNDIEESKVCTHVINNASRSDSGNYTCWANNQLQCTAGSIELVFKESSSPIFTVNPPAKKFISRGGRANLTCKAVGIPNPVITWYKDGIPVPEANIAEARGLSTLTLELVTALHQGEYWCEARNSQGWSRSSSTILSMKQRPTISLYPQNVVVSLKQNITMVPFACKAAGSPPPVVTWLKNNSTQPNGTVLEIDGISWLILVLVEIQNSEDSYVCVARNSEGEAYSSEAMVINTIPDIGPSIYRHPENRTASPGDHVVFTCAVEGLPAPSIIWLRDGLEVTDRKAKTYQGRDSIISELHIASVEKHHFGKYTCQAANTIGIVVSKDALLSLAGR</sequence>
<feature type="domain" description="Ig-like" evidence="4">
    <location>
        <begin position="334"/>
        <end position="424"/>
    </location>
</feature>
<dbReference type="InterPro" id="IPR050958">
    <property type="entry name" value="Cell_Adh-Cytoskel_Orgn"/>
</dbReference>
<feature type="domain" description="Ig-like" evidence="4">
    <location>
        <begin position="144"/>
        <end position="230"/>
    </location>
</feature>
<evidence type="ECO:0000256" key="3">
    <source>
        <dbReference type="SAM" id="SignalP"/>
    </source>
</evidence>
<comment type="caution">
    <text evidence="5">The sequence shown here is derived from an EMBL/GenBank/DDBJ whole genome shotgun (WGS) entry which is preliminary data.</text>
</comment>
<dbReference type="CDD" id="cd00096">
    <property type="entry name" value="Ig"/>
    <property type="match status" value="2"/>
</dbReference>
<dbReference type="InterPro" id="IPR036179">
    <property type="entry name" value="Ig-like_dom_sf"/>
</dbReference>
<dbReference type="InterPro" id="IPR007110">
    <property type="entry name" value="Ig-like_dom"/>
</dbReference>
<evidence type="ECO:0000259" key="4">
    <source>
        <dbReference type="PROSITE" id="PS50835"/>
    </source>
</evidence>
<dbReference type="SUPFAM" id="SSF48726">
    <property type="entry name" value="Immunoglobulin"/>
    <property type="match status" value="4"/>
</dbReference>
<organism evidence="5 6">
    <name type="scientific">Porites evermanni</name>
    <dbReference type="NCBI Taxonomy" id="104178"/>
    <lineage>
        <taxon>Eukaryota</taxon>
        <taxon>Metazoa</taxon>
        <taxon>Cnidaria</taxon>
        <taxon>Anthozoa</taxon>
        <taxon>Hexacorallia</taxon>
        <taxon>Scleractinia</taxon>
        <taxon>Fungiina</taxon>
        <taxon>Poritidae</taxon>
        <taxon>Porites</taxon>
    </lineage>
</organism>
<accession>A0ABN8MJK1</accession>
<feature type="chain" id="PRO_5046176981" description="Ig-like domain-containing protein" evidence="3">
    <location>
        <begin position="18"/>
        <end position="428"/>
    </location>
</feature>
<dbReference type="Pfam" id="PF13927">
    <property type="entry name" value="Ig_3"/>
    <property type="match status" value="3"/>
</dbReference>
<dbReference type="Proteomes" id="UP001159427">
    <property type="component" value="Unassembled WGS sequence"/>
</dbReference>
<protein>
    <recommendedName>
        <fullName evidence="4">Ig-like domain-containing protein</fullName>
    </recommendedName>
</protein>
<feature type="domain" description="Ig-like" evidence="4">
    <location>
        <begin position="236"/>
        <end position="327"/>
    </location>
</feature>
<dbReference type="InterPro" id="IPR003598">
    <property type="entry name" value="Ig_sub2"/>
</dbReference>
<keyword evidence="1 3" id="KW-0732">Signal</keyword>
<evidence type="ECO:0000256" key="2">
    <source>
        <dbReference type="ARBA" id="ARBA00023157"/>
    </source>
</evidence>
<dbReference type="SMART" id="SM00408">
    <property type="entry name" value="IGc2"/>
    <property type="match status" value="4"/>
</dbReference>
<feature type="signal peptide" evidence="3">
    <location>
        <begin position="1"/>
        <end position="17"/>
    </location>
</feature>
<feature type="non-terminal residue" evidence="5">
    <location>
        <position position="428"/>
    </location>
</feature>
<dbReference type="SMART" id="SM00409">
    <property type="entry name" value="IG"/>
    <property type="match status" value="4"/>
</dbReference>
<keyword evidence="6" id="KW-1185">Reference proteome</keyword>
<dbReference type="InterPro" id="IPR003599">
    <property type="entry name" value="Ig_sub"/>
</dbReference>
<dbReference type="PANTHER" id="PTHR45080:SF8">
    <property type="entry name" value="IG-LIKE DOMAIN-CONTAINING PROTEIN"/>
    <property type="match status" value="1"/>
</dbReference>
<evidence type="ECO:0000313" key="6">
    <source>
        <dbReference type="Proteomes" id="UP001159427"/>
    </source>
</evidence>
<reference evidence="5 6" key="1">
    <citation type="submission" date="2022-05" db="EMBL/GenBank/DDBJ databases">
        <authorList>
            <consortium name="Genoscope - CEA"/>
            <person name="William W."/>
        </authorList>
    </citation>
    <scope>NUCLEOTIDE SEQUENCE [LARGE SCALE GENOMIC DNA]</scope>
</reference>
<dbReference type="PROSITE" id="PS50835">
    <property type="entry name" value="IG_LIKE"/>
    <property type="match status" value="4"/>
</dbReference>
<keyword evidence="2" id="KW-1015">Disulfide bond</keyword>
<evidence type="ECO:0000313" key="5">
    <source>
        <dbReference type="EMBL" id="CAH3027413.1"/>
    </source>
</evidence>
<dbReference type="EMBL" id="CALNXI010000451">
    <property type="protein sequence ID" value="CAH3027413.1"/>
    <property type="molecule type" value="Genomic_DNA"/>
</dbReference>
<name>A0ABN8MJK1_9CNID</name>